<dbReference type="PANTHER" id="PTHR11945:SF229">
    <property type="entry name" value="AGAMOUS-LIKE 55-RELATED"/>
    <property type="match status" value="1"/>
</dbReference>
<keyword evidence="3" id="KW-0238">DNA-binding</keyword>
<evidence type="ECO:0000256" key="5">
    <source>
        <dbReference type="ARBA" id="ARBA00023242"/>
    </source>
</evidence>
<keyword evidence="8" id="KW-1185">Reference proteome</keyword>
<keyword evidence="4" id="KW-0804">Transcription</keyword>
<comment type="subcellular location">
    <subcellularLocation>
        <location evidence="1">Nucleus</location>
    </subcellularLocation>
</comment>
<feature type="domain" description="MADS-box" evidence="6">
    <location>
        <begin position="1"/>
        <end position="61"/>
    </location>
</feature>
<dbReference type="SUPFAM" id="SSF55455">
    <property type="entry name" value="SRF-like"/>
    <property type="match status" value="1"/>
</dbReference>
<accession>A0AAN9MRT0</accession>
<organism evidence="7 8">
    <name type="scientific">Canavalia gladiata</name>
    <name type="common">Sword bean</name>
    <name type="synonym">Dolichos gladiatus</name>
    <dbReference type="NCBI Taxonomy" id="3824"/>
    <lineage>
        <taxon>Eukaryota</taxon>
        <taxon>Viridiplantae</taxon>
        <taxon>Streptophyta</taxon>
        <taxon>Embryophyta</taxon>
        <taxon>Tracheophyta</taxon>
        <taxon>Spermatophyta</taxon>
        <taxon>Magnoliopsida</taxon>
        <taxon>eudicotyledons</taxon>
        <taxon>Gunneridae</taxon>
        <taxon>Pentapetalae</taxon>
        <taxon>rosids</taxon>
        <taxon>fabids</taxon>
        <taxon>Fabales</taxon>
        <taxon>Fabaceae</taxon>
        <taxon>Papilionoideae</taxon>
        <taxon>50 kb inversion clade</taxon>
        <taxon>NPAAA clade</taxon>
        <taxon>indigoferoid/millettioid clade</taxon>
        <taxon>Phaseoleae</taxon>
        <taxon>Canavalia</taxon>
    </lineage>
</organism>
<dbReference type="SMART" id="SM00432">
    <property type="entry name" value="MADS"/>
    <property type="match status" value="1"/>
</dbReference>
<dbReference type="GO" id="GO:0000981">
    <property type="term" value="F:DNA-binding transcription factor activity, RNA polymerase II-specific"/>
    <property type="evidence" value="ECO:0007669"/>
    <property type="project" value="TreeGrafter"/>
</dbReference>
<dbReference type="GO" id="GO:0005634">
    <property type="term" value="C:nucleus"/>
    <property type="evidence" value="ECO:0007669"/>
    <property type="project" value="UniProtKB-SubCell"/>
</dbReference>
<gene>
    <name evidence="7" type="ORF">VNO77_01391</name>
</gene>
<dbReference type="PRINTS" id="PR00404">
    <property type="entry name" value="MADSDOMAIN"/>
</dbReference>
<dbReference type="CDD" id="cd00265">
    <property type="entry name" value="MADS_MEF2_like"/>
    <property type="match status" value="1"/>
</dbReference>
<dbReference type="InterPro" id="IPR036879">
    <property type="entry name" value="TF_MADSbox_sf"/>
</dbReference>
<protein>
    <recommendedName>
        <fullName evidence="6">MADS-box domain-containing protein</fullName>
    </recommendedName>
</protein>
<dbReference type="FunFam" id="3.40.1810.10:FF:000006">
    <property type="entry name" value="Agamous-like MADS-box protein AGL62"/>
    <property type="match status" value="1"/>
</dbReference>
<dbReference type="Proteomes" id="UP001367508">
    <property type="component" value="Unassembled WGS sequence"/>
</dbReference>
<dbReference type="InterPro" id="IPR002100">
    <property type="entry name" value="TF_MADSbox"/>
</dbReference>
<dbReference type="GO" id="GO:0045944">
    <property type="term" value="P:positive regulation of transcription by RNA polymerase II"/>
    <property type="evidence" value="ECO:0007669"/>
    <property type="project" value="InterPro"/>
</dbReference>
<keyword evidence="5" id="KW-0539">Nucleus</keyword>
<keyword evidence="2" id="KW-0805">Transcription regulation</keyword>
<evidence type="ECO:0000259" key="6">
    <source>
        <dbReference type="PROSITE" id="PS50066"/>
    </source>
</evidence>
<proteinExistence type="predicted"/>
<evidence type="ECO:0000256" key="1">
    <source>
        <dbReference type="ARBA" id="ARBA00004123"/>
    </source>
</evidence>
<dbReference type="EMBL" id="JAYMYQ010000001">
    <property type="protein sequence ID" value="KAK7359431.1"/>
    <property type="molecule type" value="Genomic_DNA"/>
</dbReference>
<sequence>MGRRKIEITLVKDPNSRQVTFSKRRTGLFKKANEISILCGAEVAIVVFSPGNKPYSFGHPGVDAVAAQYLQQEPNQNGPFAEVAANSDMDRYNQMLNDVMGQLHEEERKGAQYDAAINGLTGTQFSDLEKSISLLAKLKSQVNCVISDKLVDIDAAETMMLLSQKAVALLIKIYEENEECYRENHGKNDKNHLISLHALVEKSSGRTLRVIHHRLPAPYDDLPS</sequence>
<evidence type="ECO:0000256" key="4">
    <source>
        <dbReference type="ARBA" id="ARBA00023163"/>
    </source>
</evidence>
<reference evidence="7 8" key="1">
    <citation type="submission" date="2024-01" db="EMBL/GenBank/DDBJ databases">
        <title>The genomes of 5 underutilized Papilionoideae crops provide insights into root nodulation and disease resistanc.</title>
        <authorList>
            <person name="Jiang F."/>
        </authorList>
    </citation>
    <scope>NUCLEOTIDE SEQUENCE [LARGE SCALE GENOMIC DNA]</scope>
    <source>
        <strain evidence="7">LVBAO_FW01</strain>
        <tissue evidence="7">Leaves</tissue>
    </source>
</reference>
<evidence type="ECO:0000313" key="8">
    <source>
        <dbReference type="Proteomes" id="UP001367508"/>
    </source>
</evidence>
<dbReference type="AlphaFoldDB" id="A0AAN9MRT0"/>
<evidence type="ECO:0000256" key="3">
    <source>
        <dbReference type="ARBA" id="ARBA00023125"/>
    </source>
</evidence>
<dbReference type="PANTHER" id="PTHR11945">
    <property type="entry name" value="MADS BOX PROTEIN"/>
    <property type="match status" value="1"/>
</dbReference>
<dbReference type="Pfam" id="PF00319">
    <property type="entry name" value="SRF-TF"/>
    <property type="match status" value="1"/>
</dbReference>
<dbReference type="GO" id="GO:0046983">
    <property type="term" value="F:protein dimerization activity"/>
    <property type="evidence" value="ECO:0007669"/>
    <property type="project" value="InterPro"/>
</dbReference>
<name>A0AAN9MRT0_CANGL</name>
<evidence type="ECO:0000313" key="7">
    <source>
        <dbReference type="EMBL" id="KAK7359431.1"/>
    </source>
</evidence>
<dbReference type="InterPro" id="IPR033896">
    <property type="entry name" value="MEF2-like_N"/>
</dbReference>
<comment type="caution">
    <text evidence="7">The sequence shown here is derived from an EMBL/GenBank/DDBJ whole genome shotgun (WGS) entry which is preliminary data.</text>
</comment>
<dbReference type="GO" id="GO:0000978">
    <property type="term" value="F:RNA polymerase II cis-regulatory region sequence-specific DNA binding"/>
    <property type="evidence" value="ECO:0007669"/>
    <property type="project" value="TreeGrafter"/>
</dbReference>
<dbReference type="Gene3D" id="3.40.1810.10">
    <property type="entry name" value="Transcription factor, MADS-box"/>
    <property type="match status" value="1"/>
</dbReference>
<evidence type="ECO:0000256" key="2">
    <source>
        <dbReference type="ARBA" id="ARBA00023015"/>
    </source>
</evidence>
<dbReference type="PROSITE" id="PS50066">
    <property type="entry name" value="MADS_BOX_2"/>
    <property type="match status" value="1"/>
</dbReference>